<name>A0A1N7K4F3_9RHOB</name>
<dbReference type="EMBL" id="FTOT01000001">
    <property type="protein sequence ID" value="SIS56473.1"/>
    <property type="molecule type" value="Genomic_DNA"/>
</dbReference>
<evidence type="ECO:0000313" key="2">
    <source>
        <dbReference type="EMBL" id="SIS56473.1"/>
    </source>
</evidence>
<dbReference type="AlphaFoldDB" id="A0A1N7K4F3"/>
<protein>
    <recommendedName>
        <fullName evidence="4">DUF4398 domain-containing protein</fullName>
    </recommendedName>
</protein>
<feature type="signal peptide" evidence="1">
    <location>
        <begin position="1"/>
        <end position="20"/>
    </location>
</feature>
<sequence>MTRPALPLCLGALLMLAACASLPDVAMRESAVAKAAAYPTLAPMPDLLAAADAPGRATTAEAELEARAARLRARAAGLRQMPAD</sequence>
<keyword evidence="1" id="KW-0732">Signal</keyword>
<feature type="chain" id="PRO_5013043269" description="DUF4398 domain-containing protein" evidence="1">
    <location>
        <begin position="21"/>
        <end position="84"/>
    </location>
</feature>
<organism evidence="2 3">
    <name type="scientific">Gemmobacter megaterium</name>
    <dbReference type="NCBI Taxonomy" id="1086013"/>
    <lineage>
        <taxon>Bacteria</taxon>
        <taxon>Pseudomonadati</taxon>
        <taxon>Pseudomonadota</taxon>
        <taxon>Alphaproteobacteria</taxon>
        <taxon>Rhodobacterales</taxon>
        <taxon>Paracoccaceae</taxon>
        <taxon>Gemmobacter</taxon>
    </lineage>
</organism>
<evidence type="ECO:0008006" key="4">
    <source>
        <dbReference type="Google" id="ProtNLM"/>
    </source>
</evidence>
<dbReference type="RefSeq" id="WP_076527853.1">
    <property type="nucleotide sequence ID" value="NZ_BMEH01000001.1"/>
</dbReference>
<reference evidence="2 3" key="1">
    <citation type="submission" date="2017-01" db="EMBL/GenBank/DDBJ databases">
        <authorList>
            <person name="Mah S.A."/>
            <person name="Swanson W.J."/>
            <person name="Moy G.W."/>
            <person name="Vacquier V.D."/>
        </authorList>
    </citation>
    <scope>NUCLEOTIDE SEQUENCE [LARGE SCALE GENOMIC DNA]</scope>
    <source>
        <strain evidence="2 3">DSM 26375</strain>
    </source>
</reference>
<accession>A0A1N7K4F3</accession>
<dbReference type="Proteomes" id="UP000186141">
    <property type="component" value="Unassembled WGS sequence"/>
</dbReference>
<dbReference type="PROSITE" id="PS51257">
    <property type="entry name" value="PROKAR_LIPOPROTEIN"/>
    <property type="match status" value="1"/>
</dbReference>
<gene>
    <name evidence="2" type="ORF">SAMN05421774_101215</name>
</gene>
<keyword evidence="3" id="KW-1185">Reference proteome</keyword>
<evidence type="ECO:0000313" key="3">
    <source>
        <dbReference type="Proteomes" id="UP000186141"/>
    </source>
</evidence>
<evidence type="ECO:0000256" key="1">
    <source>
        <dbReference type="SAM" id="SignalP"/>
    </source>
</evidence>
<proteinExistence type="predicted"/>